<proteinExistence type="predicted"/>
<dbReference type="Proteomes" id="UP000243797">
    <property type="component" value="Unassembled WGS sequence"/>
</dbReference>
<evidence type="ECO:0000256" key="1">
    <source>
        <dbReference type="SAM" id="MobiDB-lite"/>
    </source>
</evidence>
<dbReference type="InterPro" id="IPR029058">
    <property type="entry name" value="AB_hydrolase_fold"/>
</dbReference>
<protein>
    <recommendedName>
        <fullName evidence="4">AB hydrolase-1 domain-containing protein</fullName>
    </recommendedName>
</protein>
<dbReference type="Gene3D" id="3.40.50.1820">
    <property type="entry name" value="alpha/beta hydrolase"/>
    <property type="match status" value="1"/>
</dbReference>
<evidence type="ECO:0000313" key="3">
    <source>
        <dbReference type="Proteomes" id="UP000243797"/>
    </source>
</evidence>
<sequence>MGGSYDDAVVMTITETLLREDVIVCTFNFRGASPSSGTTSWTARPETDDYKSVIGLMVSYLHHLALGRSSLPTQHPLSSAVDPDPIIDLVLAGYSYGTLVLSLLGPIPDILPIFERAVEGSAAAEVTLRAAHLAESTLRVEAEMAHISDLALSSEEENAATTREGSRGRSTLSPKDALRRQEMVFGGEETSPDVRRRSQETGRRSLDVARRSMERVRKGLYGRGGVEGKESMEGKGERDRAGEGGGTAVGRKMTIRPMYLLVSPLLPPLSGVLSMSFSAMMPRKFGGLFNREGQECGAGHESLICHPTLVVFGSKDGFTSGKRLEEWCRELQERSGRVSGDKQDEATEGFRWLQVDSAGHFWREEGVADVLKKEIRGWARTNMK</sequence>
<dbReference type="SUPFAM" id="SSF53474">
    <property type="entry name" value="alpha/beta-Hydrolases"/>
    <property type="match status" value="1"/>
</dbReference>
<name>A0A2K1QH91_9PEZI</name>
<evidence type="ECO:0008006" key="4">
    <source>
        <dbReference type="Google" id="ProtNLM"/>
    </source>
</evidence>
<dbReference type="PANTHER" id="PTHR42103">
    <property type="entry name" value="ALPHA/BETA-HYDROLASES SUPERFAMILY PROTEIN"/>
    <property type="match status" value="1"/>
</dbReference>
<dbReference type="PANTHER" id="PTHR42103:SF2">
    <property type="entry name" value="AB HYDROLASE-1 DOMAIN-CONTAINING PROTEIN"/>
    <property type="match status" value="1"/>
</dbReference>
<feature type="region of interest" description="Disordered" evidence="1">
    <location>
        <begin position="151"/>
        <end position="205"/>
    </location>
</feature>
<dbReference type="EMBL" id="NKHZ01000088">
    <property type="protein sequence ID" value="PNS14270.1"/>
    <property type="molecule type" value="Genomic_DNA"/>
</dbReference>
<feature type="compositionally biased region" description="Basic and acidic residues" evidence="1">
    <location>
        <begin position="192"/>
        <end position="205"/>
    </location>
</feature>
<feature type="compositionally biased region" description="Polar residues" evidence="1">
    <location>
        <begin position="159"/>
        <end position="173"/>
    </location>
</feature>
<evidence type="ECO:0000313" key="2">
    <source>
        <dbReference type="EMBL" id="PNS14270.1"/>
    </source>
</evidence>
<gene>
    <name evidence="2" type="ORF">CAC42_6783</name>
</gene>
<feature type="region of interest" description="Disordered" evidence="1">
    <location>
        <begin position="223"/>
        <end position="249"/>
    </location>
</feature>
<feature type="compositionally biased region" description="Basic and acidic residues" evidence="1">
    <location>
        <begin position="226"/>
        <end position="242"/>
    </location>
</feature>
<dbReference type="AlphaFoldDB" id="A0A2K1QH91"/>
<dbReference type="InParanoid" id="A0A2K1QH91"/>
<keyword evidence="3" id="KW-1185">Reference proteome</keyword>
<dbReference type="STRING" id="2082308.A0A2K1QH91"/>
<reference evidence="2 3" key="1">
    <citation type="submission" date="2017-06" db="EMBL/GenBank/DDBJ databases">
        <title>Draft genome sequence of a variant of Elsinoe murrayae.</title>
        <authorList>
            <person name="Cheng Q."/>
        </authorList>
    </citation>
    <scope>NUCLEOTIDE SEQUENCE [LARGE SCALE GENOMIC DNA]</scope>
    <source>
        <strain evidence="2 3">CQ-2017a</strain>
    </source>
</reference>
<organism evidence="2 3">
    <name type="scientific">Sphaceloma murrayae</name>
    <dbReference type="NCBI Taxonomy" id="2082308"/>
    <lineage>
        <taxon>Eukaryota</taxon>
        <taxon>Fungi</taxon>
        <taxon>Dikarya</taxon>
        <taxon>Ascomycota</taxon>
        <taxon>Pezizomycotina</taxon>
        <taxon>Dothideomycetes</taxon>
        <taxon>Dothideomycetidae</taxon>
        <taxon>Myriangiales</taxon>
        <taxon>Elsinoaceae</taxon>
        <taxon>Sphaceloma</taxon>
    </lineage>
</organism>
<dbReference type="OrthoDB" id="10260961at2759"/>
<accession>A0A2K1QH91</accession>
<comment type="caution">
    <text evidence="2">The sequence shown here is derived from an EMBL/GenBank/DDBJ whole genome shotgun (WGS) entry which is preliminary data.</text>
</comment>